<feature type="transmembrane region" description="Helical" evidence="5">
    <location>
        <begin position="246"/>
        <end position="265"/>
    </location>
</feature>
<dbReference type="InterPro" id="IPR005829">
    <property type="entry name" value="Sugar_transporter_CS"/>
</dbReference>
<gene>
    <name evidence="7" type="ORF">KL86DES1_21923</name>
</gene>
<feature type="transmembrane region" description="Helical" evidence="5">
    <location>
        <begin position="404"/>
        <end position="425"/>
    </location>
</feature>
<dbReference type="PANTHER" id="PTHR11662:SF399">
    <property type="entry name" value="FI19708P1-RELATED"/>
    <property type="match status" value="1"/>
</dbReference>
<sequence length="428" mass="46729">MRAQTVAMCERPTKRRFVLIVVLLITIMVAYFDRVNISILIADEHFLKAMGIADHPSKAGLLMTVFLIAYGLGNVFLSSLGDYLGPRRAMLLAVVTWGIAMFMGGIAPTLAVMLLSRFLLGIGEGIHFPMQSTYVKAWFPKKERAKANASWFIGTSLAPAVAMPFFSWLVPHTSWHISFFTCTVVGFVPLYLIWRFAPDTPRQCKFTNLAEITYIENGQEGETTPGPKPAFKTLLRENLHLLKGNPLFWMLVIYYSVHNIVYWGLLTWLPAYLKSARGFSWSEMGVLASLPFILSIACKLFAGWASDIVGRRAPFCIVASLGAALGLYLSAQTSNNMLAAISICFGMGVLTLGAPMTFTMLQEMVPAKAISLGAGIMNGLSFLCASSGPLIMGFSMSASGSFSGALYVLMCIALIGTAASLVLVLRKY</sequence>
<feature type="transmembrane region" description="Helical" evidence="5">
    <location>
        <begin position="175"/>
        <end position="194"/>
    </location>
</feature>
<evidence type="ECO:0000256" key="2">
    <source>
        <dbReference type="ARBA" id="ARBA00022692"/>
    </source>
</evidence>
<feature type="transmembrane region" description="Helical" evidence="5">
    <location>
        <begin position="370"/>
        <end position="392"/>
    </location>
</feature>
<dbReference type="InterPro" id="IPR011701">
    <property type="entry name" value="MFS"/>
</dbReference>
<feature type="transmembrane region" description="Helical" evidence="5">
    <location>
        <begin position="337"/>
        <end position="358"/>
    </location>
</feature>
<dbReference type="InterPro" id="IPR036259">
    <property type="entry name" value="MFS_trans_sf"/>
</dbReference>
<feature type="transmembrane region" description="Helical" evidence="5">
    <location>
        <begin position="59"/>
        <end position="77"/>
    </location>
</feature>
<name>A0A212LA02_9BACT</name>
<feature type="transmembrane region" description="Helical" evidence="5">
    <location>
        <begin position="313"/>
        <end position="331"/>
    </location>
</feature>
<dbReference type="AlphaFoldDB" id="A0A212LA02"/>
<accession>A0A212LA02</accession>
<dbReference type="CDD" id="cd17319">
    <property type="entry name" value="MFS_ExuT_GudP_like"/>
    <property type="match status" value="1"/>
</dbReference>
<feature type="transmembrane region" description="Helical" evidence="5">
    <location>
        <begin position="17"/>
        <end position="39"/>
    </location>
</feature>
<evidence type="ECO:0000256" key="1">
    <source>
        <dbReference type="ARBA" id="ARBA00004141"/>
    </source>
</evidence>
<reference evidence="7" key="1">
    <citation type="submission" date="2016-08" db="EMBL/GenBank/DDBJ databases">
        <authorList>
            <person name="Seilhamer J.J."/>
        </authorList>
    </citation>
    <scope>NUCLEOTIDE SEQUENCE</scope>
    <source>
        <strain evidence="7">86-1</strain>
    </source>
</reference>
<feature type="domain" description="Major facilitator superfamily (MFS) profile" evidence="6">
    <location>
        <begin position="19"/>
        <end position="428"/>
    </location>
</feature>
<feature type="transmembrane region" description="Helical" evidence="5">
    <location>
        <begin position="89"/>
        <end position="112"/>
    </location>
</feature>
<dbReference type="PANTHER" id="PTHR11662">
    <property type="entry name" value="SOLUTE CARRIER FAMILY 17"/>
    <property type="match status" value="1"/>
</dbReference>
<dbReference type="PROSITE" id="PS00216">
    <property type="entry name" value="SUGAR_TRANSPORT_1"/>
    <property type="match status" value="1"/>
</dbReference>
<dbReference type="InterPro" id="IPR020846">
    <property type="entry name" value="MFS_dom"/>
</dbReference>
<feature type="transmembrane region" description="Helical" evidence="5">
    <location>
        <begin position="285"/>
        <end position="306"/>
    </location>
</feature>
<dbReference type="PROSITE" id="PS50850">
    <property type="entry name" value="MFS"/>
    <property type="match status" value="1"/>
</dbReference>
<evidence type="ECO:0000313" key="7">
    <source>
        <dbReference type="EMBL" id="SCM74414.1"/>
    </source>
</evidence>
<evidence type="ECO:0000256" key="3">
    <source>
        <dbReference type="ARBA" id="ARBA00022989"/>
    </source>
</evidence>
<evidence type="ECO:0000256" key="4">
    <source>
        <dbReference type="ARBA" id="ARBA00023136"/>
    </source>
</evidence>
<feature type="transmembrane region" description="Helical" evidence="5">
    <location>
        <begin position="118"/>
        <end position="139"/>
    </location>
</feature>
<organism evidence="7">
    <name type="scientific">uncultured Desulfovibrio sp</name>
    <dbReference type="NCBI Taxonomy" id="167968"/>
    <lineage>
        <taxon>Bacteria</taxon>
        <taxon>Pseudomonadati</taxon>
        <taxon>Thermodesulfobacteriota</taxon>
        <taxon>Desulfovibrionia</taxon>
        <taxon>Desulfovibrionales</taxon>
        <taxon>Desulfovibrionaceae</taxon>
        <taxon>Desulfovibrio</taxon>
        <taxon>environmental samples</taxon>
    </lineage>
</organism>
<keyword evidence="3 5" id="KW-1133">Transmembrane helix</keyword>
<dbReference type="GO" id="GO:0022857">
    <property type="term" value="F:transmembrane transporter activity"/>
    <property type="evidence" value="ECO:0007669"/>
    <property type="project" value="InterPro"/>
</dbReference>
<keyword evidence="2 5" id="KW-0812">Transmembrane</keyword>
<dbReference type="InterPro" id="IPR050382">
    <property type="entry name" value="MFS_Na/Anion_cotransporter"/>
</dbReference>
<dbReference type="Pfam" id="PF07690">
    <property type="entry name" value="MFS_1"/>
    <property type="match status" value="1"/>
</dbReference>
<feature type="transmembrane region" description="Helical" evidence="5">
    <location>
        <begin position="151"/>
        <end position="169"/>
    </location>
</feature>
<evidence type="ECO:0000256" key="5">
    <source>
        <dbReference type="SAM" id="Phobius"/>
    </source>
</evidence>
<keyword evidence="4 5" id="KW-0472">Membrane</keyword>
<dbReference type="GO" id="GO:0016020">
    <property type="term" value="C:membrane"/>
    <property type="evidence" value="ECO:0007669"/>
    <property type="project" value="UniProtKB-SubCell"/>
</dbReference>
<proteinExistence type="predicted"/>
<comment type="subcellular location">
    <subcellularLocation>
        <location evidence="1">Membrane</location>
        <topology evidence="1">Multi-pass membrane protein</topology>
    </subcellularLocation>
</comment>
<dbReference type="RefSeq" id="WP_179981150.1">
    <property type="nucleotide sequence ID" value="NZ_LT608333.1"/>
</dbReference>
<evidence type="ECO:0000259" key="6">
    <source>
        <dbReference type="PROSITE" id="PS50850"/>
    </source>
</evidence>
<dbReference type="Gene3D" id="1.20.1250.20">
    <property type="entry name" value="MFS general substrate transporter like domains"/>
    <property type="match status" value="2"/>
</dbReference>
<dbReference type="EMBL" id="FMJC01000002">
    <property type="protein sequence ID" value="SCM74414.1"/>
    <property type="molecule type" value="Genomic_DNA"/>
</dbReference>
<dbReference type="SUPFAM" id="SSF103473">
    <property type="entry name" value="MFS general substrate transporter"/>
    <property type="match status" value="1"/>
</dbReference>
<protein>
    <submittedName>
        <fullName evidence="7">Putative permease</fullName>
    </submittedName>
</protein>